<evidence type="ECO:0000313" key="1">
    <source>
        <dbReference type="EMBL" id="MDR7336819.1"/>
    </source>
</evidence>
<protein>
    <submittedName>
        <fullName evidence="1">Uncharacterized protein</fullName>
    </submittedName>
</protein>
<reference evidence="1 2" key="1">
    <citation type="submission" date="2023-07" db="EMBL/GenBank/DDBJ databases">
        <title>Sequencing the genomes of 1000 actinobacteria strains.</title>
        <authorList>
            <person name="Klenk H.-P."/>
        </authorList>
    </citation>
    <scope>NUCLEOTIDE SEQUENCE [LARGE SCALE GENOMIC DNA]</scope>
    <source>
        <strain evidence="1 2">DSM 44724</strain>
    </source>
</reference>
<keyword evidence="2" id="KW-1185">Reference proteome</keyword>
<evidence type="ECO:0000313" key="2">
    <source>
        <dbReference type="Proteomes" id="UP001183604"/>
    </source>
</evidence>
<dbReference type="EMBL" id="JAVDYD010000001">
    <property type="protein sequence ID" value="MDR7336819.1"/>
    <property type="molecule type" value="Genomic_DNA"/>
</dbReference>
<accession>A0ABU2AHX2</accession>
<dbReference type="RefSeq" id="WP_310283792.1">
    <property type="nucleotide sequence ID" value="NZ_BAAAOM010000002.1"/>
</dbReference>
<dbReference type="Proteomes" id="UP001183604">
    <property type="component" value="Unassembled WGS sequence"/>
</dbReference>
<comment type="caution">
    <text evidence="1">The sequence shown here is derived from an EMBL/GenBank/DDBJ whole genome shotgun (WGS) entry which is preliminary data.</text>
</comment>
<proteinExistence type="predicted"/>
<sequence length="178" mass="19458">MESMQASDWITAGIALAALVIAAMSWWASRTSARASVTSAEAAVQSAKSSETSAGAAVRSADAAEKSAQADQDLVELERKARADADLERRKNVWEHRRFATDAAEFKFLGAEAHNVFFEANVTLEVERKKVDVLSPMYKGDRVVIVAQDPDAWNRRVTVSWAESDGLGVERLSKLFVV</sequence>
<name>A0ABU2AHX2_9ACTN</name>
<gene>
    <name evidence="1" type="ORF">J2S69_000538</name>
</gene>
<organism evidence="1 2">
    <name type="scientific">Glycomyces lechevalierae</name>
    <dbReference type="NCBI Taxonomy" id="256034"/>
    <lineage>
        <taxon>Bacteria</taxon>
        <taxon>Bacillati</taxon>
        <taxon>Actinomycetota</taxon>
        <taxon>Actinomycetes</taxon>
        <taxon>Glycomycetales</taxon>
        <taxon>Glycomycetaceae</taxon>
        <taxon>Glycomyces</taxon>
    </lineage>
</organism>